<dbReference type="AlphaFoldDB" id="A0A317JTD3"/>
<dbReference type="Proteomes" id="UP000245683">
    <property type="component" value="Unassembled WGS sequence"/>
</dbReference>
<dbReference type="InterPro" id="IPR029039">
    <property type="entry name" value="Flavoprotein-like_sf"/>
</dbReference>
<evidence type="ECO:0000259" key="3">
    <source>
        <dbReference type="Pfam" id="PF03358"/>
    </source>
</evidence>
<feature type="domain" description="NADPH-dependent FMN reductase-like" evidence="3">
    <location>
        <begin position="4"/>
        <end position="134"/>
    </location>
</feature>
<keyword evidence="5" id="KW-1185">Reference proteome</keyword>
<dbReference type="Gene3D" id="3.40.50.360">
    <property type="match status" value="1"/>
</dbReference>
<proteinExistence type="predicted"/>
<dbReference type="Pfam" id="PF03358">
    <property type="entry name" value="FMN_red"/>
    <property type="match status" value="1"/>
</dbReference>
<dbReference type="EMBL" id="QGSV01000375">
    <property type="protein sequence ID" value="PWU43959.1"/>
    <property type="molecule type" value="Genomic_DNA"/>
</dbReference>
<evidence type="ECO:0000256" key="2">
    <source>
        <dbReference type="ARBA" id="ARBA00022643"/>
    </source>
</evidence>
<dbReference type="InterPro" id="IPR005025">
    <property type="entry name" value="FMN_Rdtase-like_dom"/>
</dbReference>
<evidence type="ECO:0000256" key="1">
    <source>
        <dbReference type="ARBA" id="ARBA00022630"/>
    </source>
</evidence>
<dbReference type="SUPFAM" id="SSF52218">
    <property type="entry name" value="Flavoproteins"/>
    <property type="match status" value="1"/>
</dbReference>
<accession>A0A317JTD3</accession>
<keyword evidence="2" id="KW-0288">FMN</keyword>
<dbReference type="PANTHER" id="PTHR43278">
    <property type="entry name" value="NAD(P)H-DEPENDENT FMN-CONTAINING OXIDOREDUCTASE YWQN-RELATED"/>
    <property type="match status" value="1"/>
</dbReference>
<protein>
    <submittedName>
        <fullName evidence="4">Flavodoxin</fullName>
    </submittedName>
</protein>
<dbReference type="GO" id="GO:0016491">
    <property type="term" value="F:oxidoreductase activity"/>
    <property type="evidence" value="ECO:0007669"/>
    <property type="project" value="InterPro"/>
</dbReference>
<evidence type="ECO:0000313" key="5">
    <source>
        <dbReference type="Proteomes" id="UP000245683"/>
    </source>
</evidence>
<organism evidence="4 5">
    <name type="scientific">Micromonospora globispora</name>
    <dbReference type="NCBI Taxonomy" id="1450148"/>
    <lineage>
        <taxon>Bacteria</taxon>
        <taxon>Bacillati</taxon>
        <taxon>Actinomycetota</taxon>
        <taxon>Actinomycetes</taxon>
        <taxon>Micromonosporales</taxon>
        <taxon>Micromonosporaceae</taxon>
        <taxon>Micromonospora</taxon>
    </lineage>
</organism>
<comment type="caution">
    <text evidence="4">The sequence shown here is derived from an EMBL/GenBank/DDBJ whole genome shotgun (WGS) entry which is preliminary data.</text>
</comment>
<reference evidence="5" key="1">
    <citation type="submission" date="2018-05" db="EMBL/GenBank/DDBJ databases">
        <title>Micromonospora globispora sp. nov. and Micromonospora rugosa sp. nov., isolated from marine sediment.</title>
        <authorList>
            <person name="Carro L."/>
            <person name="Aysel V."/>
            <person name="Cetin D."/>
            <person name="Igual J.M."/>
            <person name="Klenk H.-P."/>
            <person name="Trujillo M.E."/>
            <person name="Sahin N."/>
        </authorList>
    </citation>
    <scope>NUCLEOTIDE SEQUENCE [LARGE SCALE GENOMIC DNA]</scope>
    <source>
        <strain evidence="5">S2904</strain>
    </source>
</reference>
<sequence>MRVMRFLFLLGSSRRGGNTELLARRAADALPASVEQRWLRLDEHPLAPFADIRHAGDGRYPEPTGNEALLLAETLAATDLVIASPLYWYNVSAATKLYLDHWAGWLRIPGTDFRDRMRGRTLWAVSAISDEESAKADPLVASLRLSAEYLGMRWGGSLLGYANRPGDVLRDATALRAAATFFNQPALGDRLAHKPLPVASLRA</sequence>
<keyword evidence="1" id="KW-0285">Flavoprotein</keyword>
<dbReference type="InterPro" id="IPR051796">
    <property type="entry name" value="ISF_SsuE-like"/>
</dbReference>
<dbReference type="PANTHER" id="PTHR43278:SF4">
    <property type="entry name" value="NAD(P)H-DEPENDENT FMN-CONTAINING OXIDOREDUCTASE YWQN-RELATED"/>
    <property type="match status" value="1"/>
</dbReference>
<dbReference type="OrthoDB" id="9805976at2"/>
<name>A0A317JTD3_9ACTN</name>
<gene>
    <name evidence="4" type="ORF">DLJ46_28605</name>
</gene>
<evidence type="ECO:0000313" key="4">
    <source>
        <dbReference type="EMBL" id="PWU43959.1"/>
    </source>
</evidence>